<dbReference type="PANTHER" id="PTHR30012:SF0">
    <property type="entry name" value="TYPE II SECRETION SYSTEM PROTEIN F-RELATED"/>
    <property type="match status" value="1"/>
</dbReference>
<dbReference type="STRING" id="1190415.SAMN05216593_108217"/>
<feature type="domain" description="Type II secretion system protein GspF" evidence="8">
    <location>
        <begin position="31"/>
        <end position="167"/>
    </location>
</feature>
<keyword evidence="6 7" id="KW-0472">Membrane</keyword>
<dbReference type="OrthoDB" id="7031359at2"/>
<evidence type="ECO:0000256" key="6">
    <source>
        <dbReference type="ARBA" id="ARBA00023136"/>
    </source>
</evidence>
<dbReference type="GO" id="GO:0005886">
    <property type="term" value="C:plasma membrane"/>
    <property type="evidence" value="ECO:0007669"/>
    <property type="project" value="UniProtKB-SubCell"/>
</dbReference>
<comment type="similarity">
    <text evidence="2">Belongs to the GSP F family.</text>
</comment>
<protein>
    <submittedName>
        <fullName evidence="9">Type II secretory pathway, component PulF</fullName>
    </submittedName>
</protein>
<proteinExistence type="inferred from homology"/>
<dbReference type="InterPro" id="IPR018076">
    <property type="entry name" value="T2SS_GspF_dom"/>
</dbReference>
<evidence type="ECO:0000313" key="9">
    <source>
        <dbReference type="EMBL" id="SHN12622.1"/>
    </source>
</evidence>
<dbReference type="PANTHER" id="PTHR30012">
    <property type="entry name" value="GENERAL SECRETION PATHWAY PROTEIN"/>
    <property type="match status" value="1"/>
</dbReference>
<keyword evidence="4 7" id="KW-0812">Transmembrane</keyword>
<keyword evidence="3" id="KW-1003">Cell membrane</keyword>
<accession>A0A1M7P7L1</accession>
<comment type="subcellular location">
    <subcellularLocation>
        <location evidence="1">Cell membrane</location>
        <topology evidence="1">Multi-pass membrane protein</topology>
    </subcellularLocation>
</comment>
<evidence type="ECO:0000256" key="4">
    <source>
        <dbReference type="ARBA" id="ARBA00022692"/>
    </source>
</evidence>
<keyword evidence="5 7" id="KW-1133">Transmembrane helix</keyword>
<organism evidence="9 10">
    <name type="scientific">Pseudomonas asturiensis</name>
    <dbReference type="NCBI Taxonomy" id="1190415"/>
    <lineage>
        <taxon>Bacteria</taxon>
        <taxon>Pseudomonadati</taxon>
        <taxon>Pseudomonadota</taxon>
        <taxon>Gammaproteobacteria</taxon>
        <taxon>Pseudomonadales</taxon>
        <taxon>Pseudomonadaceae</taxon>
        <taxon>Pseudomonas</taxon>
    </lineage>
</organism>
<dbReference type="RefSeq" id="WP_073168552.1">
    <property type="nucleotide sequence ID" value="NZ_FRDA01000008.1"/>
</dbReference>
<evidence type="ECO:0000256" key="5">
    <source>
        <dbReference type="ARBA" id="ARBA00022989"/>
    </source>
</evidence>
<dbReference type="Gene3D" id="1.20.81.30">
    <property type="entry name" value="Type II secretion system (T2SS), domain F"/>
    <property type="match status" value="2"/>
</dbReference>
<evidence type="ECO:0000256" key="3">
    <source>
        <dbReference type="ARBA" id="ARBA00022475"/>
    </source>
</evidence>
<evidence type="ECO:0000256" key="7">
    <source>
        <dbReference type="SAM" id="Phobius"/>
    </source>
</evidence>
<evidence type="ECO:0000313" key="10">
    <source>
        <dbReference type="Proteomes" id="UP000183983"/>
    </source>
</evidence>
<feature type="transmembrane region" description="Helical" evidence="7">
    <location>
        <begin position="195"/>
        <end position="217"/>
    </location>
</feature>
<sequence>MISRCFDAWSSLSEAWYSTQFGGKERIQFYESMVALLENGVAIDIALDEVGSIYGDREKKEESTGKHKTFRSSNHPIDLACTGMLLSVRNGKSFAFSCRSWMPPQETSIIEAGEKSGSLEQAFFDCVRIIEARQRITSLVMTTTLYPALLWGLMAYLLHIIATKMVPAMARMSNPETWSGAPYFLYLISNFVNNWGLVALLSFLTFVVASVVTLPYFRGPFRVYLERFPPWSIYKAMHGSTFLLNIAVMLRSNIGQIDALDALALNATPWMRERLAAARYGVSMGKNFGVALKIAGHNFPDKMAVHFLCVLATRKSFSESIHRFSNRWLDNSLKQVELYARGVLIASSVAMGMLMVLVLVGTYSMQANITTTFTH</sequence>
<reference evidence="9 10" key="1">
    <citation type="submission" date="2016-11" db="EMBL/GenBank/DDBJ databases">
        <authorList>
            <person name="Jaros S."/>
            <person name="Januszkiewicz K."/>
            <person name="Wedrychowicz H."/>
        </authorList>
    </citation>
    <scope>NUCLEOTIDE SEQUENCE [LARGE SCALE GENOMIC DNA]</scope>
    <source>
        <strain evidence="9 10">LMG 26898</strain>
    </source>
</reference>
<dbReference type="Proteomes" id="UP000183983">
    <property type="component" value="Unassembled WGS sequence"/>
</dbReference>
<dbReference type="EMBL" id="FRDA01000008">
    <property type="protein sequence ID" value="SHN12622.1"/>
    <property type="molecule type" value="Genomic_DNA"/>
</dbReference>
<evidence type="ECO:0000256" key="1">
    <source>
        <dbReference type="ARBA" id="ARBA00004651"/>
    </source>
</evidence>
<name>A0A1M7P7L1_9PSED</name>
<dbReference type="Pfam" id="PF00482">
    <property type="entry name" value="T2SSF"/>
    <property type="match status" value="2"/>
</dbReference>
<feature type="transmembrane region" description="Helical" evidence="7">
    <location>
        <begin position="343"/>
        <end position="365"/>
    </location>
</feature>
<feature type="transmembrane region" description="Helical" evidence="7">
    <location>
        <begin position="138"/>
        <end position="162"/>
    </location>
</feature>
<feature type="domain" description="Type II secretion system protein GspF" evidence="8">
    <location>
        <begin position="242"/>
        <end position="362"/>
    </location>
</feature>
<evidence type="ECO:0000259" key="8">
    <source>
        <dbReference type="Pfam" id="PF00482"/>
    </source>
</evidence>
<dbReference type="InterPro" id="IPR003004">
    <property type="entry name" value="GspF/PilC"/>
</dbReference>
<dbReference type="AlphaFoldDB" id="A0A1M7P7L1"/>
<dbReference type="InterPro" id="IPR042094">
    <property type="entry name" value="T2SS_GspF_sf"/>
</dbReference>
<evidence type="ECO:0000256" key="2">
    <source>
        <dbReference type="ARBA" id="ARBA00005745"/>
    </source>
</evidence>
<gene>
    <name evidence="9" type="ORF">SAMN05216593_108217</name>
</gene>